<keyword evidence="3" id="KW-0539">Nucleus</keyword>
<accession>A0AAF3EYN2</accession>
<evidence type="ECO:0000259" key="5">
    <source>
        <dbReference type="PROSITE" id="PS50102"/>
    </source>
</evidence>
<evidence type="ECO:0000313" key="6">
    <source>
        <dbReference type="Proteomes" id="UP000887575"/>
    </source>
</evidence>
<evidence type="ECO:0000256" key="1">
    <source>
        <dbReference type="ARBA" id="ARBA00004123"/>
    </source>
</evidence>
<evidence type="ECO:0000256" key="2">
    <source>
        <dbReference type="ARBA" id="ARBA00022884"/>
    </source>
</evidence>
<organism evidence="6 7">
    <name type="scientific">Mesorhabditis belari</name>
    <dbReference type="NCBI Taxonomy" id="2138241"/>
    <lineage>
        <taxon>Eukaryota</taxon>
        <taxon>Metazoa</taxon>
        <taxon>Ecdysozoa</taxon>
        <taxon>Nematoda</taxon>
        <taxon>Chromadorea</taxon>
        <taxon>Rhabditida</taxon>
        <taxon>Rhabditina</taxon>
        <taxon>Rhabditomorpha</taxon>
        <taxon>Rhabditoidea</taxon>
        <taxon>Rhabditidae</taxon>
        <taxon>Mesorhabditinae</taxon>
        <taxon>Mesorhabditis</taxon>
    </lineage>
</organism>
<dbReference type="PANTHER" id="PTHR15597">
    <property type="entry name" value="ATAXIN 2-BINDING PROTEIN 1-RELATED"/>
    <property type="match status" value="1"/>
</dbReference>
<evidence type="ECO:0000256" key="3">
    <source>
        <dbReference type="ARBA" id="ARBA00023242"/>
    </source>
</evidence>
<protein>
    <submittedName>
        <fullName evidence="7">RRM domain-containing protein</fullName>
    </submittedName>
</protein>
<dbReference type="InterPro" id="IPR000504">
    <property type="entry name" value="RRM_dom"/>
</dbReference>
<proteinExistence type="predicted"/>
<feature type="domain" description="RRM" evidence="5">
    <location>
        <begin position="58"/>
        <end position="134"/>
    </location>
</feature>
<dbReference type="GO" id="GO:0005737">
    <property type="term" value="C:cytoplasm"/>
    <property type="evidence" value="ECO:0007669"/>
    <property type="project" value="TreeGrafter"/>
</dbReference>
<dbReference type="GO" id="GO:0000381">
    <property type="term" value="P:regulation of alternative mRNA splicing, via spliceosome"/>
    <property type="evidence" value="ECO:0007669"/>
    <property type="project" value="InterPro"/>
</dbReference>
<dbReference type="InterPro" id="IPR012677">
    <property type="entry name" value="Nucleotide-bd_a/b_plait_sf"/>
</dbReference>
<sequence length="327" mass="36322">MSSSSSDSGASSIANQRQRNELFKENTQYTNQMNDMISLVSTIDVKADDAFDNEYSANRLFISNFPFSWTEKDLRDFLKDFEPVAEVEIVYNERGSKGFGFVTINDAKKCMDARAFLNHKIVNGRRVEVRRAHKHKRAMNSGSTKQNYQQQLQNLNSMLQQTALLQATLMQPGLLNLLQQQLMVPNPVAKHPGVSASAIDLASLIQKAPTTLRNPYSLRNQNYQYTMQNAERVEQMYPSMNVGASSSASVESSSGSSASSPLSFDPSGDTQLNSFSGGIDAFKAPTYEANLYVNQGLFDAGTYNALSQYNRSVSLLGHFYFLLCSAI</sequence>
<evidence type="ECO:0000256" key="4">
    <source>
        <dbReference type="PROSITE-ProRule" id="PRU00176"/>
    </source>
</evidence>
<dbReference type="Proteomes" id="UP000887575">
    <property type="component" value="Unassembled WGS sequence"/>
</dbReference>
<dbReference type="WBParaSite" id="MBELARI_LOCUS18633">
    <property type="protein sequence ID" value="MBELARI_LOCUS18633"/>
    <property type="gene ID" value="MBELARI_LOCUS18633"/>
</dbReference>
<dbReference type="SMART" id="SM00360">
    <property type="entry name" value="RRM"/>
    <property type="match status" value="1"/>
</dbReference>
<dbReference type="InterPro" id="IPR035979">
    <property type="entry name" value="RBD_domain_sf"/>
</dbReference>
<dbReference type="PANTHER" id="PTHR15597:SF22">
    <property type="entry name" value="RNA-BINDING FOX PROTEIN 1, ISOFORM H"/>
    <property type="match status" value="1"/>
</dbReference>
<dbReference type="SUPFAM" id="SSF54928">
    <property type="entry name" value="RNA-binding domain, RBD"/>
    <property type="match status" value="1"/>
</dbReference>
<name>A0AAF3EYN2_9BILA</name>
<dbReference type="InterPro" id="IPR047131">
    <property type="entry name" value="RBFOX1-like"/>
</dbReference>
<dbReference type="GO" id="GO:0007399">
    <property type="term" value="P:nervous system development"/>
    <property type="evidence" value="ECO:0007669"/>
    <property type="project" value="InterPro"/>
</dbReference>
<dbReference type="GO" id="GO:0003729">
    <property type="term" value="F:mRNA binding"/>
    <property type="evidence" value="ECO:0007669"/>
    <property type="project" value="TreeGrafter"/>
</dbReference>
<comment type="subcellular location">
    <subcellularLocation>
        <location evidence="1">Nucleus</location>
    </subcellularLocation>
</comment>
<dbReference type="AlphaFoldDB" id="A0AAF3EYN2"/>
<keyword evidence="2 4" id="KW-0694">RNA-binding</keyword>
<dbReference type="PROSITE" id="PS50102">
    <property type="entry name" value="RRM"/>
    <property type="match status" value="1"/>
</dbReference>
<dbReference type="Pfam" id="PF00076">
    <property type="entry name" value="RRM_1"/>
    <property type="match status" value="1"/>
</dbReference>
<keyword evidence="6" id="KW-1185">Reference proteome</keyword>
<reference evidence="7" key="1">
    <citation type="submission" date="2024-02" db="UniProtKB">
        <authorList>
            <consortium name="WormBaseParasite"/>
        </authorList>
    </citation>
    <scope>IDENTIFICATION</scope>
</reference>
<evidence type="ECO:0000313" key="7">
    <source>
        <dbReference type="WBParaSite" id="MBELARI_LOCUS18633"/>
    </source>
</evidence>
<dbReference type="GO" id="GO:0005634">
    <property type="term" value="C:nucleus"/>
    <property type="evidence" value="ECO:0007669"/>
    <property type="project" value="UniProtKB-SubCell"/>
</dbReference>
<dbReference type="Gene3D" id="3.30.70.330">
    <property type="match status" value="1"/>
</dbReference>